<feature type="disulfide bond" evidence="6">
    <location>
        <begin position="641"/>
        <end position="650"/>
    </location>
</feature>
<feature type="disulfide bond" evidence="6">
    <location>
        <begin position="751"/>
        <end position="760"/>
    </location>
</feature>
<feature type="domain" description="EGF-like" evidence="9">
    <location>
        <begin position="407"/>
        <end position="440"/>
    </location>
</feature>
<name>F2UBQ5_SALR5</name>
<evidence type="ECO:0000256" key="2">
    <source>
        <dbReference type="ARBA" id="ARBA00022729"/>
    </source>
</evidence>
<dbReference type="InParanoid" id="F2UBQ5"/>
<sequence length="1229" mass="130074">MNKQSKHGRRSRRNNVGVCVAWFVMVAVLALDGYDSVLNGVAALTTQEKLNQLCYQVSWDLAAPRPKRQAIRPVSKFPHGHAYVNEEYCGEQKSPGDVIPAYGNWLYGSTCQNVTGGSVFYAYNYPNGASSNTGFEQSESDLLYFVVDEDLRVSFVLVHDKPDDPTGGRVRLEINSPDLAGEGVQVLERDDNTGFSPSCFDATNDCYHWDTDTGYGNFYWAWAACCTDGMVLGHINDLEWRFNIRYFKEDLVDIDKFKIGNFREDANTMDFITLDADAVSTSGVEVRALSCEAYCAAKTSCGECIADPQCGWCESSGCTTTTLAETCAASEWQESGCCAVCTLQNDCTSCVNTPGCGWSYDRAECLSGAYTQGSCEPTTWYQLHEANVTQCLHPPGAVFNDTSDSVDTDVVFDWCSGHGTYSFDDNTCTCDAGYFGADCARECPGGASNPCNGNGECDALTGQCYCDCGFAGANCSITGCPCTDEFCFLSEDGACPLLCGRNLASKCTGSDVLELPVADRPSARIASDAGRCACTSKFWGPSCNMTCPGVNDDGSGDVCGGLGSCSVADGTCSCEPCYAPNPTTGICEDAPCPTCLFDGECVCVNGEKTCSCKGQRDGDTCELCNCLNGGSCNAITGECDCAAGFYGDLCDFACTRETLCNGHGTCNGPLRRCDCDADYVGDEDHQCEFYCPAEACLNNGTCSLSNGTCLCQMGYFGASCQNNTCQLDPCQNGGACRMDFFNKEFGYTCECQPGFEGQNCEVDIDECLLGNDCYGADCIDKINGYTCKCKPGYIRVTPTACVEIDECRVGVHFCDEHATCMNVPGGYECVCNDGYAGTGFACSNVDECALGTHTCDDHATCADTEGSFTCTCGDGYLGDGLTTGVGCQEYCWDNPCMYGGECTFTRDNYTCTCASGYEGTNCELNATVCAALSPCAPGATCINGRVVAPGEFPQFTCNCSAELGHPSCTVLRPAASTQTLLEGKTAPFVFAAIGGGALLLLIVVAVALRRRSSSNSTDTKTASDMADDSTAAATTTAATVAPGVGDALMASEADGKAEVLHNTDNAAVDDGDASAAAYADTSQLRESVLVEDESDDGEDDYARAHDVRAGAASEDDYDNTRGGNMKSDVGDDDDDDDDTYASAHAVGAVESEYEDDENEATEPAAMASKPVANTNGDSQTTASSSSPYYAVNSNGSVGEHSVPVYEALRRNESSSVLLASTLAEFADKQ</sequence>
<feature type="domain" description="EGF-like" evidence="9">
    <location>
        <begin position="925"/>
        <end position="969"/>
    </location>
</feature>
<dbReference type="OrthoDB" id="283575at2759"/>
<feature type="domain" description="EGF-like" evidence="9">
    <location>
        <begin position="844"/>
        <end position="882"/>
    </location>
</feature>
<dbReference type="OMA" id="RECENAP"/>
<dbReference type="SMART" id="SM00181">
    <property type="entry name" value="EGF"/>
    <property type="match status" value="11"/>
</dbReference>
<dbReference type="PROSITE" id="PS00022">
    <property type="entry name" value="EGF_1"/>
    <property type="match status" value="5"/>
</dbReference>
<dbReference type="RefSeq" id="XP_004993484.1">
    <property type="nucleotide sequence ID" value="XM_004993427.1"/>
</dbReference>
<feature type="domain" description="EGF-like" evidence="9">
    <location>
        <begin position="888"/>
        <end position="923"/>
    </location>
</feature>
<dbReference type="AlphaFoldDB" id="F2UBQ5"/>
<dbReference type="PANTHER" id="PTHR24034:SF208">
    <property type="entry name" value="INTEGRIN BETA-LIKE PROTEIN C ISOFORM X1"/>
    <property type="match status" value="1"/>
</dbReference>
<dbReference type="InterPro" id="IPR024731">
    <property type="entry name" value="NELL2-like_EGF"/>
</dbReference>
<dbReference type="eggNOG" id="KOG1217">
    <property type="taxonomic scope" value="Eukaryota"/>
</dbReference>
<evidence type="ECO:0000256" key="4">
    <source>
        <dbReference type="ARBA" id="ARBA00023157"/>
    </source>
</evidence>
<dbReference type="PANTHER" id="PTHR24034">
    <property type="entry name" value="EGF-LIKE DOMAIN-CONTAINING PROTEIN"/>
    <property type="match status" value="1"/>
</dbReference>
<feature type="compositionally biased region" description="Acidic residues" evidence="7">
    <location>
        <begin position="1130"/>
        <end position="1139"/>
    </location>
</feature>
<dbReference type="STRING" id="946362.F2UBQ5"/>
<dbReference type="InterPro" id="IPR013032">
    <property type="entry name" value="EGF-like_CS"/>
</dbReference>
<feature type="region of interest" description="Disordered" evidence="7">
    <location>
        <begin position="1107"/>
        <end position="1198"/>
    </location>
</feature>
<feature type="transmembrane region" description="Helical" evidence="8">
    <location>
        <begin position="988"/>
        <end position="1008"/>
    </location>
</feature>
<evidence type="ECO:0000256" key="1">
    <source>
        <dbReference type="ARBA" id="ARBA00022536"/>
    </source>
</evidence>
<organism evidence="11">
    <name type="scientific">Salpingoeca rosetta (strain ATCC 50818 / BSB-021)</name>
    <dbReference type="NCBI Taxonomy" id="946362"/>
    <lineage>
        <taxon>Eukaryota</taxon>
        <taxon>Choanoflagellata</taxon>
        <taxon>Craspedida</taxon>
        <taxon>Salpingoecidae</taxon>
        <taxon>Salpingoeca</taxon>
    </lineage>
</organism>
<dbReference type="PROSITE" id="PS00010">
    <property type="entry name" value="ASX_HYDROXYL"/>
    <property type="match status" value="2"/>
</dbReference>
<proteinExistence type="predicted"/>
<dbReference type="InterPro" id="IPR001881">
    <property type="entry name" value="EGF-like_Ca-bd_dom"/>
</dbReference>
<evidence type="ECO:0000256" key="6">
    <source>
        <dbReference type="PROSITE-ProRule" id="PRU00076"/>
    </source>
</evidence>
<dbReference type="SUPFAM" id="SSF57196">
    <property type="entry name" value="EGF/Laminin"/>
    <property type="match status" value="2"/>
</dbReference>
<keyword evidence="3" id="KW-0677">Repeat</keyword>
<feature type="compositionally biased region" description="Acidic residues" evidence="7">
    <location>
        <begin position="1151"/>
        <end position="1160"/>
    </location>
</feature>
<dbReference type="InterPro" id="IPR000742">
    <property type="entry name" value="EGF"/>
</dbReference>
<feature type="domain" description="EGF-like" evidence="9">
    <location>
        <begin position="721"/>
        <end position="761"/>
    </location>
</feature>
<evidence type="ECO:0000259" key="9">
    <source>
        <dbReference type="PROSITE" id="PS50026"/>
    </source>
</evidence>
<keyword evidence="8" id="KW-1133">Transmembrane helix</keyword>
<dbReference type="SMART" id="SM00423">
    <property type="entry name" value="PSI"/>
    <property type="match status" value="2"/>
</dbReference>
<feature type="disulfide bond" evidence="6">
    <location>
        <begin position="913"/>
        <end position="922"/>
    </location>
</feature>
<feature type="domain" description="EGF-like" evidence="9">
    <location>
        <begin position="763"/>
        <end position="799"/>
    </location>
</feature>
<evidence type="ECO:0000256" key="3">
    <source>
        <dbReference type="ARBA" id="ARBA00022737"/>
    </source>
</evidence>
<dbReference type="InterPro" id="IPR009030">
    <property type="entry name" value="Growth_fac_rcpt_cys_sf"/>
</dbReference>
<gene>
    <name evidence="10" type="ORF">PTSG_05617</name>
</gene>
<dbReference type="Pfam" id="PF12661">
    <property type="entry name" value="hEGF"/>
    <property type="match status" value="3"/>
</dbReference>
<keyword evidence="11" id="KW-1185">Reference proteome</keyword>
<dbReference type="Pfam" id="PF00008">
    <property type="entry name" value="EGF"/>
    <property type="match status" value="2"/>
</dbReference>
<feature type="domain" description="EGF-like" evidence="9">
    <location>
        <begin position="803"/>
        <end position="841"/>
    </location>
</feature>
<dbReference type="EMBL" id="GL832967">
    <property type="protein sequence ID" value="EGD73921.1"/>
    <property type="molecule type" value="Genomic_DNA"/>
</dbReference>
<feature type="disulfide bond" evidence="6">
    <location>
        <begin position="430"/>
        <end position="439"/>
    </location>
</feature>
<keyword evidence="5" id="KW-0325">Glycoprotein</keyword>
<evidence type="ECO:0000256" key="8">
    <source>
        <dbReference type="SAM" id="Phobius"/>
    </source>
</evidence>
<feature type="disulfide bond" evidence="6">
    <location>
        <begin position="959"/>
        <end position="968"/>
    </location>
</feature>
<protein>
    <submittedName>
        <fullName evidence="10">Fibrillin 1</fullName>
    </submittedName>
</protein>
<dbReference type="InterPro" id="IPR016201">
    <property type="entry name" value="PSI"/>
</dbReference>
<dbReference type="PRINTS" id="PR00011">
    <property type="entry name" value="EGFLAMININ"/>
</dbReference>
<keyword evidence="1 6" id="KW-0245">EGF-like domain</keyword>
<evidence type="ECO:0000313" key="10">
    <source>
        <dbReference type="EMBL" id="EGD73921.1"/>
    </source>
</evidence>
<dbReference type="Pfam" id="PF12947">
    <property type="entry name" value="EGF_3"/>
    <property type="match status" value="2"/>
</dbReference>
<dbReference type="GeneID" id="16074061"/>
<evidence type="ECO:0000256" key="7">
    <source>
        <dbReference type="SAM" id="MobiDB-lite"/>
    </source>
</evidence>
<dbReference type="KEGG" id="sre:PTSG_05617"/>
<dbReference type="InterPro" id="IPR018097">
    <property type="entry name" value="EGF_Ca-bd_CS"/>
</dbReference>
<dbReference type="GO" id="GO:0005509">
    <property type="term" value="F:calcium ion binding"/>
    <property type="evidence" value="ECO:0007669"/>
    <property type="project" value="InterPro"/>
</dbReference>
<dbReference type="InterPro" id="IPR000152">
    <property type="entry name" value="EGF-type_Asp/Asn_hydroxyl_site"/>
</dbReference>
<evidence type="ECO:0000313" key="11">
    <source>
        <dbReference type="Proteomes" id="UP000007799"/>
    </source>
</evidence>
<accession>F2UBQ5</accession>
<dbReference type="PROSITE" id="PS01186">
    <property type="entry name" value="EGF_2"/>
    <property type="match status" value="3"/>
</dbReference>
<dbReference type="SMART" id="SM00179">
    <property type="entry name" value="EGF_CA"/>
    <property type="match status" value="5"/>
</dbReference>
<keyword evidence="8" id="KW-0472">Membrane</keyword>
<feature type="domain" description="EGF-like" evidence="9">
    <location>
        <begin position="617"/>
        <end position="651"/>
    </location>
</feature>
<evidence type="ECO:0000256" key="5">
    <source>
        <dbReference type="ARBA" id="ARBA00023180"/>
    </source>
</evidence>
<dbReference type="Gene3D" id="2.10.25.10">
    <property type="entry name" value="Laminin"/>
    <property type="match status" value="7"/>
</dbReference>
<feature type="compositionally biased region" description="Polar residues" evidence="7">
    <location>
        <begin position="1171"/>
        <end position="1196"/>
    </location>
</feature>
<dbReference type="InterPro" id="IPR050751">
    <property type="entry name" value="ECM_structural_protein"/>
</dbReference>
<keyword evidence="2" id="KW-0732">Signal</keyword>
<dbReference type="FunFam" id="2.10.25.10:FF:000038">
    <property type="entry name" value="Fibrillin 2"/>
    <property type="match status" value="2"/>
</dbReference>
<dbReference type="PROSITE" id="PS01187">
    <property type="entry name" value="EGF_CA"/>
    <property type="match status" value="1"/>
</dbReference>
<dbReference type="Proteomes" id="UP000007799">
    <property type="component" value="Unassembled WGS sequence"/>
</dbReference>
<dbReference type="CDD" id="cd00054">
    <property type="entry name" value="EGF_CA"/>
    <property type="match status" value="5"/>
</dbReference>
<comment type="caution">
    <text evidence="6">Lacks conserved residue(s) required for the propagation of feature annotation.</text>
</comment>
<dbReference type="SUPFAM" id="SSF57184">
    <property type="entry name" value="Growth factor receptor domain"/>
    <property type="match status" value="1"/>
</dbReference>
<dbReference type="PROSITE" id="PS50026">
    <property type="entry name" value="EGF_3"/>
    <property type="match status" value="8"/>
</dbReference>
<keyword evidence="4 6" id="KW-1015">Disulfide bond</keyword>
<keyword evidence="8" id="KW-0812">Transmembrane</keyword>
<reference evidence="10" key="1">
    <citation type="submission" date="2009-08" db="EMBL/GenBank/DDBJ databases">
        <title>Annotation of Salpingoeca rosetta.</title>
        <authorList>
            <consortium name="The Broad Institute Genome Sequencing Platform"/>
            <person name="Russ C."/>
            <person name="Cuomo C."/>
            <person name="Burger G."/>
            <person name="Gray M.W."/>
            <person name="Holland P.W.H."/>
            <person name="King N."/>
            <person name="Lang F.B.F."/>
            <person name="Roger A.J."/>
            <person name="Ruiz-Trillo I."/>
            <person name="Young S.K."/>
            <person name="Zeng Q."/>
            <person name="Gargeya S."/>
            <person name="Alvarado L."/>
            <person name="Berlin A."/>
            <person name="Chapman S.B."/>
            <person name="Chen Z."/>
            <person name="Freedman E."/>
            <person name="Gellesch M."/>
            <person name="Goldberg J."/>
            <person name="Griggs A."/>
            <person name="Gujja S."/>
            <person name="Heilman E."/>
            <person name="Heiman D."/>
            <person name="Howarth C."/>
            <person name="Mehta T."/>
            <person name="Neiman D."/>
            <person name="Pearson M."/>
            <person name="Roberts A."/>
            <person name="Saif S."/>
            <person name="Shea T."/>
            <person name="Shenoy N."/>
            <person name="Sisk P."/>
            <person name="Stolte C."/>
            <person name="Sykes S."/>
            <person name="White J."/>
            <person name="Yandava C."/>
            <person name="Haas B."/>
            <person name="Nusbaum C."/>
            <person name="Birren B."/>
        </authorList>
    </citation>
    <scope>NUCLEOTIDE SEQUENCE [LARGE SCALE GENOMIC DNA]</scope>
    <source>
        <strain evidence="10">ATCC 50818</strain>
    </source>
</reference>